<gene>
    <name evidence="1" type="ORF">H920_12756</name>
</gene>
<accession>A0A091D5T2</accession>
<protein>
    <submittedName>
        <fullName evidence="1">Uncharacterized protein</fullName>
    </submittedName>
</protein>
<dbReference type="Proteomes" id="UP000028990">
    <property type="component" value="Unassembled WGS sequence"/>
</dbReference>
<dbReference type="EMBL" id="KN123330">
    <property type="protein sequence ID" value="KFO25838.1"/>
    <property type="molecule type" value="Genomic_DNA"/>
</dbReference>
<organism evidence="1 2">
    <name type="scientific">Fukomys damarensis</name>
    <name type="common">Damaraland mole rat</name>
    <name type="synonym">Cryptomys damarensis</name>
    <dbReference type="NCBI Taxonomy" id="885580"/>
    <lineage>
        <taxon>Eukaryota</taxon>
        <taxon>Metazoa</taxon>
        <taxon>Chordata</taxon>
        <taxon>Craniata</taxon>
        <taxon>Vertebrata</taxon>
        <taxon>Euteleostomi</taxon>
        <taxon>Mammalia</taxon>
        <taxon>Eutheria</taxon>
        <taxon>Euarchontoglires</taxon>
        <taxon>Glires</taxon>
        <taxon>Rodentia</taxon>
        <taxon>Hystricomorpha</taxon>
        <taxon>Bathyergidae</taxon>
        <taxon>Fukomys</taxon>
    </lineage>
</organism>
<evidence type="ECO:0000313" key="1">
    <source>
        <dbReference type="EMBL" id="KFO25838.1"/>
    </source>
</evidence>
<evidence type="ECO:0000313" key="2">
    <source>
        <dbReference type="Proteomes" id="UP000028990"/>
    </source>
</evidence>
<sequence>MMGGEQGSHRHHGIILCVTGAYCPAHAYEDEPAVKELDGYHYSKCWQNKQKHPLARSQFPVSAPRGDLHILQPTPESRAGDVFKLLLMTRVLPCGLALALAYRRLPSSRLGS</sequence>
<proteinExistence type="predicted"/>
<reference evidence="1 2" key="1">
    <citation type="submission" date="2013-11" db="EMBL/GenBank/DDBJ databases">
        <title>The Damaraland mole rat (Fukomys damarensis) genome and evolution of African mole rats.</title>
        <authorList>
            <person name="Gladyshev V.N."/>
            <person name="Fang X."/>
        </authorList>
    </citation>
    <scope>NUCLEOTIDE SEQUENCE [LARGE SCALE GENOMIC DNA]</scope>
    <source>
        <tissue evidence="1">Liver</tissue>
    </source>
</reference>
<dbReference type="AlphaFoldDB" id="A0A091D5T2"/>
<name>A0A091D5T2_FUKDA</name>
<keyword evidence="2" id="KW-1185">Reference proteome</keyword>